<dbReference type="GO" id="GO:0046872">
    <property type="term" value="F:metal ion binding"/>
    <property type="evidence" value="ECO:0007669"/>
    <property type="project" value="UniProtKB-KW"/>
</dbReference>
<dbReference type="PRINTS" id="PR00786">
    <property type="entry name" value="NEPRILYSIN"/>
</dbReference>
<keyword evidence="4" id="KW-0479">Metal-binding</keyword>
<dbReference type="GO" id="GO:0005886">
    <property type="term" value="C:plasma membrane"/>
    <property type="evidence" value="ECO:0007669"/>
    <property type="project" value="TreeGrafter"/>
</dbReference>
<feature type="domain" description="Peptidase M13 C-terminal" evidence="9">
    <location>
        <begin position="500"/>
        <end position="701"/>
    </location>
</feature>
<dbReference type="Pfam" id="PF05649">
    <property type="entry name" value="Peptidase_M13_N"/>
    <property type="match status" value="1"/>
</dbReference>
<evidence type="ECO:0000259" key="9">
    <source>
        <dbReference type="Pfam" id="PF01431"/>
    </source>
</evidence>
<organism evidence="11 12">
    <name type="scientific">Eilatimonas milleporae</name>
    <dbReference type="NCBI Taxonomy" id="911205"/>
    <lineage>
        <taxon>Bacteria</taxon>
        <taxon>Pseudomonadati</taxon>
        <taxon>Pseudomonadota</taxon>
        <taxon>Alphaproteobacteria</taxon>
        <taxon>Kordiimonadales</taxon>
        <taxon>Kordiimonadaceae</taxon>
        <taxon>Eilatimonas</taxon>
    </lineage>
</organism>
<dbReference type="GO" id="GO:0004222">
    <property type="term" value="F:metalloendopeptidase activity"/>
    <property type="evidence" value="ECO:0007669"/>
    <property type="project" value="InterPro"/>
</dbReference>
<keyword evidence="6" id="KW-0862">Zinc</keyword>
<comment type="similarity">
    <text evidence="2">Belongs to the peptidase M13 family.</text>
</comment>
<dbReference type="InParanoid" id="A0A3M0CSA5"/>
<keyword evidence="8" id="KW-0732">Signal</keyword>
<keyword evidence="5" id="KW-0378">Hydrolase</keyword>
<evidence type="ECO:0000256" key="2">
    <source>
        <dbReference type="ARBA" id="ARBA00007357"/>
    </source>
</evidence>
<dbReference type="PROSITE" id="PS51885">
    <property type="entry name" value="NEPRILYSIN"/>
    <property type="match status" value="1"/>
</dbReference>
<gene>
    <name evidence="11" type="ORF">BXY39_0982</name>
</gene>
<reference evidence="11 12" key="1">
    <citation type="submission" date="2018-10" db="EMBL/GenBank/DDBJ databases">
        <title>Genomic Encyclopedia of Archaeal and Bacterial Type Strains, Phase II (KMG-II): from individual species to whole genera.</title>
        <authorList>
            <person name="Goeker M."/>
        </authorList>
    </citation>
    <scope>NUCLEOTIDE SEQUENCE [LARGE SCALE GENOMIC DNA]</scope>
    <source>
        <strain evidence="11 12">DSM 25217</strain>
    </source>
</reference>
<evidence type="ECO:0000256" key="5">
    <source>
        <dbReference type="ARBA" id="ARBA00022801"/>
    </source>
</evidence>
<sequence>MTPFLRTTALVTILAVAACGQAGTDGQTQHGQTQEDQIQNDAIQAGQTAGMPELGDFGVDLTARNVTLDPGDDFFAYANGTWLDAFEIPEDKSRYGAFTILRDRSEERTRAIIDDLAGADAPAGSPEQLVGDYYGSFLDINTVNAKGMAPIRPLLEAISAIDGQSDLAAAFGRAERAGGAAPIRGGLSINRLNPDEYQYSVGHSGLGLPDRDYYLEDTDRFTGIREKYQAHIAEMLTFAGMDGADGLAADIVALETRIAGAHWPRADRRNRDKTLNPTKVSELSTHHPNFDWQAFFTGAGADVAVINLSHPSAMDPIIAIINETPLETWKAYLTFHTLANHAFLLSEDVDTARFNFSGKVLRGQPEQRERWKRGVQLVSGLDSLGEALGQIYVQRHFPESAKRQMEGLVENLRTALGLRIDQLDWMGEDTKALAREKLAAFRPKIAYPDTWRTYDGLNIEAGDLFGNYVRVRDFFYDFDMARLNRPTDRDEWFMTPQTVNAYYNPPYNEIVFPAAILQPPFFDPYADPAVNYGAIGAVIGHEMGHGFDDQGSKSDARGVQRNWWTDEDRARFEERADALVAQYNAYEPIEGATVDGRFTLGENIGDLGGLSMAYHAYKLSLDGKEALVIDGLTGDQRFFLAWAQVWRSKDREQTLLARLKSDPHSPEEFRVNGVVRNMDAWYDAFGVTSDNALYLPPEQRVSIW</sequence>
<evidence type="ECO:0000259" key="10">
    <source>
        <dbReference type="Pfam" id="PF05649"/>
    </source>
</evidence>
<dbReference type="Gene3D" id="3.40.390.10">
    <property type="entry name" value="Collagenase (Catalytic Domain)"/>
    <property type="match status" value="1"/>
</dbReference>
<dbReference type="CDD" id="cd08662">
    <property type="entry name" value="M13"/>
    <property type="match status" value="1"/>
</dbReference>
<evidence type="ECO:0000256" key="6">
    <source>
        <dbReference type="ARBA" id="ARBA00022833"/>
    </source>
</evidence>
<evidence type="ECO:0000256" key="8">
    <source>
        <dbReference type="SAM" id="SignalP"/>
    </source>
</evidence>
<evidence type="ECO:0000256" key="1">
    <source>
        <dbReference type="ARBA" id="ARBA00001947"/>
    </source>
</evidence>
<feature type="chain" id="PRO_5017964848" evidence="8">
    <location>
        <begin position="23"/>
        <end position="704"/>
    </location>
</feature>
<comment type="caution">
    <text evidence="11">The sequence shown here is derived from an EMBL/GenBank/DDBJ whole genome shotgun (WGS) entry which is preliminary data.</text>
</comment>
<dbReference type="AlphaFoldDB" id="A0A3M0CSA5"/>
<dbReference type="PROSITE" id="PS51257">
    <property type="entry name" value="PROKAR_LIPOPROTEIN"/>
    <property type="match status" value="1"/>
</dbReference>
<feature type="signal peptide" evidence="8">
    <location>
        <begin position="1"/>
        <end position="22"/>
    </location>
</feature>
<dbReference type="InterPro" id="IPR008753">
    <property type="entry name" value="Peptidase_M13_N"/>
</dbReference>
<dbReference type="PANTHER" id="PTHR11733">
    <property type="entry name" value="ZINC METALLOPROTEASE FAMILY M13 NEPRILYSIN-RELATED"/>
    <property type="match status" value="1"/>
</dbReference>
<name>A0A3M0CSA5_9PROT</name>
<dbReference type="Gene3D" id="1.10.1380.10">
    <property type="entry name" value="Neutral endopeptidase , domain2"/>
    <property type="match status" value="1"/>
</dbReference>
<evidence type="ECO:0000313" key="11">
    <source>
        <dbReference type="EMBL" id="RMB12484.1"/>
    </source>
</evidence>
<comment type="cofactor">
    <cofactor evidence="1">
        <name>Zn(2+)</name>
        <dbReference type="ChEBI" id="CHEBI:29105"/>
    </cofactor>
</comment>
<dbReference type="InterPro" id="IPR000718">
    <property type="entry name" value="Peptidase_M13"/>
</dbReference>
<dbReference type="InterPro" id="IPR018497">
    <property type="entry name" value="Peptidase_M13_C"/>
</dbReference>
<evidence type="ECO:0000256" key="7">
    <source>
        <dbReference type="ARBA" id="ARBA00023049"/>
    </source>
</evidence>
<proteinExistence type="inferred from homology"/>
<feature type="domain" description="Peptidase M13 N-terminal" evidence="10">
    <location>
        <begin position="70"/>
        <end position="448"/>
    </location>
</feature>
<keyword evidence="12" id="KW-1185">Reference proteome</keyword>
<protein>
    <submittedName>
        <fullName evidence="11">Putative endopeptidase</fullName>
    </submittedName>
</protein>
<keyword evidence="3" id="KW-0645">Protease</keyword>
<dbReference type="RefSeq" id="WP_121937650.1">
    <property type="nucleotide sequence ID" value="NZ_REFR01000009.1"/>
</dbReference>
<evidence type="ECO:0000313" key="12">
    <source>
        <dbReference type="Proteomes" id="UP000271227"/>
    </source>
</evidence>
<dbReference type="InterPro" id="IPR042089">
    <property type="entry name" value="Peptidase_M13_dom_2"/>
</dbReference>
<dbReference type="OrthoDB" id="9775677at2"/>
<evidence type="ECO:0000256" key="4">
    <source>
        <dbReference type="ARBA" id="ARBA00022723"/>
    </source>
</evidence>
<dbReference type="Pfam" id="PF01431">
    <property type="entry name" value="Peptidase_M13"/>
    <property type="match status" value="1"/>
</dbReference>
<keyword evidence="7" id="KW-0482">Metalloprotease</keyword>
<evidence type="ECO:0000256" key="3">
    <source>
        <dbReference type="ARBA" id="ARBA00022670"/>
    </source>
</evidence>
<dbReference type="EMBL" id="REFR01000009">
    <property type="protein sequence ID" value="RMB12484.1"/>
    <property type="molecule type" value="Genomic_DNA"/>
</dbReference>
<dbReference type="GO" id="GO:0016485">
    <property type="term" value="P:protein processing"/>
    <property type="evidence" value="ECO:0007669"/>
    <property type="project" value="TreeGrafter"/>
</dbReference>
<dbReference type="Proteomes" id="UP000271227">
    <property type="component" value="Unassembled WGS sequence"/>
</dbReference>
<dbReference type="PANTHER" id="PTHR11733:SF167">
    <property type="entry name" value="FI17812P1-RELATED"/>
    <property type="match status" value="1"/>
</dbReference>
<dbReference type="InterPro" id="IPR024079">
    <property type="entry name" value="MetalloPept_cat_dom_sf"/>
</dbReference>
<accession>A0A3M0CSA5</accession>
<dbReference type="SUPFAM" id="SSF55486">
    <property type="entry name" value="Metalloproteases ('zincins'), catalytic domain"/>
    <property type="match status" value="1"/>
</dbReference>